<dbReference type="AlphaFoldDB" id="A0A4R3L9Z5"/>
<dbReference type="Proteomes" id="UP000295536">
    <property type="component" value="Unassembled WGS sequence"/>
</dbReference>
<keyword evidence="2" id="KW-0663">Pyridoxal phosphate</keyword>
<evidence type="ECO:0000313" key="9">
    <source>
        <dbReference type="Proteomes" id="UP000295536"/>
    </source>
</evidence>
<evidence type="ECO:0000256" key="2">
    <source>
        <dbReference type="ARBA" id="ARBA00022898"/>
    </source>
</evidence>
<evidence type="ECO:0000313" key="10">
    <source>
        <dbReference type="Proteomes" id="UP000315577"/>
    </source>
</evidence>
<dbReference type="Pfam" id="PF00155">
    <property type="entry name" value="Aminotran_1_2"/>
    <property type="match status" value="1"/>
</dbReference>
<evidence type="ECO:0000256" key="1">
    <source>
        <dbReference type="ARBA" id="ARBA00005384"/>
    </source>
</evidence>
<reference evidence="8 10" key="2">
    <citation type="submission" date="2019-07" db="EMBL/GenBank/DDBJ databases">
        <title>Tepidimonas ignava SPS-1037 draft genome.</title>
        <authorList>
            <person name="Da Costa M.S."/>
            <person name="Froufe H.J.C."/>
            <person name="Egas C."/>
            <person name="Albuquerque L."/>
        </authorList>
    </citation>
    <scope>NUCLEOTIDE SEQUENCE [LARGE SCALE GENOMIC DNA]</scope>
    <source>
        <strain evidence="8 10">SPS-1037</strain>
    </source>
</reference>
<dbReference type="EMBL" id="SMAH01000013">
    <property type="protein sequence ID" value="TCS96058.1"/>
    <property type="molecule type" value="Genomic_DNA"/>
</dbReference>
<keyword evidence="5" id="KW-0804">Transcription</keyword>
<dbReference type="SUPFAM" id="SSF53383">
    <property type="entry name" value="PLP-dependent transferases"/>
    <property type="match status" value="1"/>
</dbReference>
<dbReference type="GO" id="GO:0003700">
    <property type="term" value="F:DNA-binding transcription factor activity"/>
    <property type="evidence" value="ECO:0007669"/>
    <property type="project" value="InterPro"/>
</dbReference>
<evidence type="ECO:0000313" key="8">
    <source>
        <dbReference type="EMBL" id="TSE21078.1"/>
    </source>
</evidence>
<dbReference type="InterPro" id="IPR015421">
    <property type="entry name" value="PyrdxlP-dep_Trfase_major"/>
</dbReference>
<dbReference type="PROSITE" id="PS50949">
    <property type="entry name" value="HTH_GNTR"/>
    <property type="match status" value="1"/>
</dbReference>
<evidence type="ECO:0000256" key="3">
    <source>
        <dbReference type="ARBA" id="ARBA00023015"/>
    </source>
</evidence>
<comment type="caution">
    <text evidence="7">The sequence shown here is derived from an EMBL/GenBank/DDBJ whole genome shotgun (WGS) entry which is preliminary data.</text>
</comment>
<gene>
    <name evidence="8" type="primary">gabR</name>
    <name evidence="7" type="ORF">EDC36_11315</name>
    <name evidence="8" type="ORF">Tigna_01715</name>
</gene>
<dbReference type="Gene3D" id="1.10.10.10">
    <property type="entry name" value="Winged helix-like DNA-binding domain superfamily/Winged helix DNA-binding domain"/>
    <property type="match status" value="1"/>
</dbReference>
<accession>A0A4R3L9Z5</accession>
<keyword evidence="4" id="KW-0238">DNA-binding</keyword>
<dbReference type="GO" id="GO:0030170">
    <property type="term" value="F:pyridoxal phosphate binding"/>
    <property type="evidence" value="ECO:0007669"/>
    <property type="project" value="InterPro"/>
</dbReference>
<dbReference type="PRINTS" id="PR00035">
    <property type="entry name" value="HTHGNTR"/>
</dbReference>
<name>A0A4R3L9Z5_9BURK</name>
<dbReference type="CDD" id="cd00609">
    <property type="entry name" value="AAT_like"/>
    <property type="match status" value="1"/>
</dbReference>
<dbReference type="InterPro" id="IPR051446">
    <property type="entry name" value="HTH_trans_reg/aminotransferase"/>
</dbReference>
<dbReference type="PANTHER" id="PTHR46577">
    <property type="entry name" value="HTH-TYPE TRANSCRIPTIONAL REGULATORY PROTEIN GABR"/>
    <property type="match status" value="1"/>
</dbReference>
<comment type="similarity">
    <text evidence="1">In the C-terminal section; belongs to the class-I pyridoxal-phosphate-dependent aminotransferase family.</text>
</comment>
<evidence type="ECO:0000313" key="7">
    <source>
        <dbReference type="EMBL" id="TCS96058.1"/>
    </source>
</evidence>
<dbReference type="PANTHER" id="PTHR46577:SF1">
    <property type="entry name" value="HTH-TYPE TRANSCRIPTIONAL REGULATORY PROTEIN GABR"/>
    <property type="match status" value="1"/>
</dbReference>
<keyword evidence="3" id="KW-0805">Transcription regulation</keyword>
<protein>
    <submittedName>
        <fullName evidence="7">GntR family transcriptional regulator</fullName>
    </submittedName>
    <submittedName>
        <fullName evidence="8">HTH-type transcriptional regulatory protein GabR</fullName>
    </submittedName>
</protein>
<proteinExistence type="inferred from homology"/>
<dbReference type="InterPro" id="IPR036390">
    <property type="entry name" value="WH_DNA-bd_sf"/>
</dbReference>
<keyword evidence="10" id="KW-1185">Reference proteome</keyword>
<organism evidence="7 9">
    <name type="scientific">Tepidimonas ignava</name>
    <dbReference type="NCBI Taxonomy" id="114249"/>
    <lineage>
        <taxon>Bacteria</taxon>
        <taxon>Pseudomonadati</taxon>
        <taxon>Pseudomonadota</taxon>
        <taxon>Betaproteobacteria</taxon>
        <taxon>Burkholderiales</taxon>
        <taxon>Tepidimonas</taxon>
    </lineage>
</organism>
<evidence type="ECO:0000259" key="6">
    <source>
        <dbReference type="PROSITE" id="PS50949"/>
    </source>
</evidence>
<dbReference type="Pfam" id="PF00392">
    <property type="entry name" value="GntR"/>
    <property type="match status" value="1"/>
</dbReference>
<dbReference type="CDD" id="cd07377">
    <property type="entry name" value="WHTH_GntR"/>
    <property type="match status" value="1"/>
</dbReference>
<evidence type="ECO:0000256" key="4">
    <source>
        <dbReference type="ARBA" id="ARBA00023125"/>
    </source>
</evidence>
<reference evidence="7 9" key="1">
    <citation type="submission" date="2019-03" db="EMBL/GenBank/DDBJ databases">
        <title>Genomic Encyclopedia of Type Strains, Phase IV (KMG-IV): sequencing the most valuable type-strain genomes for metagenomic binning, comparative biology and taxonomic classification.</title>
        <authorList>
            <person name="Goeker M."/>
        </authorList>
    </citation>
    <scope>NUCLEOTIDE SEQUENCE [LARGE SCALE GENOMIC DNA]</scope>
    <source>
        <strain evidence="7 9">DSM 12034</strain>
    </source>
</reference>
<dbReference type="EMBL" id="VJNC01000011">
    <property type="protein sequence ID" value="TSE21078.1"/>
    <property type="molecule type" value="Genomic_DNA"/>
</dbReference>
<dbReference type="InterPro" id="IPR004839">
    <property type="entry name" value="Aminotransferase_I/II_large"/>
</dbReference>
<dbReference type="InterPro" id="IPR036388">
    <property type="entry name" value="WH-like_DNA-bd_sf"/>
</dbReference>
<dbReference type="Gene3D" id="3.40.640.10">
    <property type="entry name" value="Type I PLP-dependent aspartate aminotransferase-like (Major domain)"/>
    <property type="match status" value="1"/>
</dbReference>
<feature type="domain" description="HTH gntR-type" evidence="6">
    <location>
        <begin position="29"/>
        <end position="97"/>
    </location>
</feature>
<sequence length="499" mass="54495">MTLSTSLLAEHLLAELARDDGPAGPHSGLPLNRRLYEALRRTLLDGRLGPGERLPSSRELAADLRLSRNTVVAALEQLTAEGYLSSRVGSGTYVADWWPQGTAPRPRRAPSAARLPGLSARGQTLARRHNAQHLEIQPFTPGAADFSAFPVAVWQRLHNKHWRQARPDMLDYTTSGGYGPLRRAVADYLRVSRSVRLEPEQVIITSGTQQSLELCARLLADVGERVWIEDPAYWGAVKALQACGLELQPLPVDEQGWTPPQEGSAGAPRLIYVTPSHQYPTGAVLSLARRRALLALAARLDAWVLEDDYDSEFRFDGAPIASLAGLDDDGRVCYLGTFSKVLYPGIKLGYLVAPRALVEDFRQAHYDLNRPGQLPLQAALAEFIELGHFAAALRRARQTYAQRRQQLLAALQPLLALPGVRIDGAAQGLHLCLRLPAQADDGAMATQLAREGITVRPLSAYCLQRRDLRGLVIGYGYAQPALIAPCAARVVAVVRQALG</sequence>
<dbReference type="InterPro" id="IPR000524">
    <property type="entry name" value="Tscrpt_reg_HTH_GntR"/>
</dbReference>
<dbReference type="Proteomes" id="UP000315577">
    <property type="component" value="Unassembled WGS sequence"/>
</dbReference>
<dbReference type="GO" id="GO:0003677">
    <property type="term" value="F:DNA binding"/>
    <property type="evidence" value="ECO:0007669"/>
    <property type="project" value="UniProtKB-KW"/>
</dbReference>
<evidence type="ECO:0000256" key="5">
    <source>
        <dbReference type="ARBA" id="ARBA00023163"/>
    </source>
</evidence>
<dbReference type="SUPFAM" id="SSF46785">
    <property type="entry name" value="Winged helix' DNA-binding domain"/>
    <property type="match status" value="1"/>
</dbReference>
<dbReference type="InterPro" id="IPR015424">
    <property type="entry name" value="PyrdxlP-dep_Trfase"/>
</dbReference>
<dbReference type="SMART" id="SM00345">
    <property type="entry name" value="HTH_GNTR"/>
    <property type="match status" value="1"/>
</dbReference>